<keyword evidence="2" id="KW-1185">Reference proteome</keyword>
<reference evidence="2" key="1">
    <citation type="journal article" date="2019" name="Int. J. Syst. Evol. Microbiol.">
        <title>The Global Catalogue of Microorganisms (GCM) 10K type strain sequencing project: providing services to taxonomists for standard genome sequencing and annotation.</title>
        <authorList>
            <consortium name="The Broad Institute Genomics Platform"/>
            <consortium name="The Broad Institute Genome Sequencing Center for Infectious Disease"/>
            <person name="Wu L."/>
            <person name="Ma J."/>
        </authorList>
    </citation>
    <scope>NUCLEOTIDE SEQUENCE [LARGE SCALE GENOMIC DNA]</scope>
    <source>
        <strain evidence="2">JCM 16928</strain>
    </source>
</reference>
<protein>
    <recommendedName>
        <fullName evidence="3">DNA primase/polymerase bifunctional N-terminal domain-containing protein</fullName>
    </recommendedName>
</protein>
<sequence length="154" mass="16868">MLADVPAIHTQDEAAEAFSDGRWEIALTTHHFDVLELPARLGAPLHDQLKGTCPTAIVPASRTWQFFVTQGSVPAELAEHAGGRVISGPDGWVPTPSTKIGATKRIRWLIHPSLTRWEPYSRRDAIDMVFETAEWSAYDAPTNPSSAIVDGLLD</sequence>
<name>A0ABP6VLE2_9ACTN</name>
<dbReference type="EMBL" id="BAABAA010000001">
    <property type="protein sequence ID" value="GAA3537485.1"/>
    <property type="molecule type" value="Genomic_DNA"/>
</dbReference>
<accession>A0ABP6VLE2</accession>
<evidence type="ECO:0000313" key="1">
    <source>
        <dbReference type="EMBL" id="GAA3537485.1"/>
    </source>
</evidence>
<evidence type="ECO:0008006" key="3">
    <source>
        <dbReference type="Google" id="ProtNLM"/>
    </source>
</evidence>
<gene>
    <name evidence="1" type="ORF">GCM10022235_01170</name>
</gene>
<comment type="caution">
    <text evidence="1">The sequence shown here is derived from an EMBL/GenBank/DDBJ whole genome shotgun (WGS) entry which is preliminary data.</text>
</comment>
<dbReference type="Proteomes" id="UP001501222">
    <property type="component" value="Unassembled WGS sequence"/>
</dbReference>
<organism evidence="1 2">
    <name type="scientific">Kribbella ginsengisoli</name>
    <dbReference type="NCBI Taxonomy" id="363865"/>
    <lineage>
        <taxon>Bacteria</taxon>
        <taxon>Bacillati</taxon>
        <taxon>Actinomycetota</taxon>
        <taxon>Actinomycetes</taxon>
        <taxon>Propionibacteriales</taxon>
        <taxon>Kribbellaceae</taxon>
        <taxon>Kribbella</taxon>
    </lineage>
</organism>
<evidence type="ECO:0000313" key="2">
    <source>
        <dbReference type="Proteomes" id="UP001501222"/>
    </source>
</evidence>
<proteinExistence type="predicted"/>